<protein>
    <submittedName>
        <fullName evidence="5">MarR family transcriptional regulator for hemolysin</fullName>
    </submittedName>
</protein>
<gene>
    <name evidence="5" type="ORF">ABIE08_002586</name>
</gene>
<evidence type="ECO:0000256" key="2">
    <source>
        <dbReference type="ARBA" id="ARBA00023125"/>
    </source>
</evidence>
<name>A0ABV2R0J6_9HYPH</name>
<dbReference type="Pfam" id="PF01047">
    <property type="entry name" value="MarR"/>
    <property type="match status" value="1"/>
</dbReference>
<dbReference type="RefSeq" id="WP_354551500.1">
    <property type="nucleotide sequence ID" value="NZ_JBEPSM010000001.1"/>
</dbReference>
<dbReference type="PANTHER" id="PTHR42756:SF1">
    <property type="entry name" value="TRANSCRIPTIONAL REPRESSOR OF EMRAB OPERON"/>
    <property type="match status" value="1"/>
</dbReference>
<organism evidence="5 6">
    <name type="scientific">Kaistia defluvii</name>
    <dbReference type="NCBI Taxonomy" id="410841"/>
    <lineage>
        <taxon>Bacteria</taxon>
        <taxon>Pseudomonadati</taxon>
        <taxon>Pseudomonadota</taxon>
        <taxon>Alphaproteobacteria</taxon>
        <taxon>Hyphomicrobiales</taxon>
        <taxon>Kaistiaceae</taxon>
        <taxon>Kaistia</taxon>
    </lineage>
</organism>
<dbReference type="PROSITE" id="PS50995">
    <property type="entry name" value="HTH_MARR_2"/>
    <property type="match status" value="1"/>
</dbReference>
<keyword evidence="3" id="KW-0804">Transcription</keyword>
<keyword evidence="6" id="KW-1185">Reference proteome</keyword>
<keyword evidence="1" id="KW-0805">Transcription regulation</keyword>
<dbReference type="InterPro" id="IPR036390">
    <property type="entry name" value="WH_DNA-bd_sf"/>
</dbReference>
<dbReference type="PANTHER" id="PTHR42756">
    <property type="entry name" value="TRANSCRIPTIONAL REGULATOR, MARR"/>
    <property type="match status" value="1"/>
</dbReference>
<dbReference type="InterPro" id="IPR000835">
    <property type="entry name" value="HTH_MarR-typ"/>
</dbReference>
<dbReference type="Proteomes" id="UP001549321">
    <property type="component" value="Unassembled WGS sequence"/>
</dbReference>
<dbReference type="Gene3D" id="1.10.10.10">
    <property type="entry name" value="Winged helix-like DNA-binding domain superfamily/Winged helix DNA-binding domain"/>
    <property type="match status" value="1"/>
</dbReference>
<dbReference type="PRINTS" id="PR00598">
    <property type="entry name" value="HTHMARR"/>
</dbReference>
<feature type="domain" description="HTH marR-type" evidence="4">
    <location>
        <begin position="48"/>
        <end position="180"/>
    </location>
</feature>
<dbReference type="SUPFAM" id="SSF46785">
    <property type="entry name" value="Winged helix' DNA-binding domain"/>
    <property type="match status" value="1"/>
</dbReference>
<proteinExistence type="predicted"/>
<dbReference type="EMBL" id="JBEPSM010000001">
    <property type="protein sequence ID" value="MET4634673.1"/>
    <property type="molecule type" value="Genomic_DNA"/>
</dbReference>
<evidence type="ECO:0000256" key="3">
    <source>
        <dbReference type="ARBA" id="ARBA00023163"/>
    </source>
</evidence>
<dbReference type="SMART" id="SM00347">
    <property type="entry name" value="HTH_MARR"/>
    <property type="match status" value="1"/>
</dbReference>
<sequence>MAGWNDLPSFAAKIQYISCFGAFCGDRLTLRNIRELIIYRPMNTLPSDKHLGFLINDVARLVRRAFDQKGQSCSLTRAQWQVMAYLFHNEGSNQASVADALDVEPITLSRHIDRLEAMGFVARVPDPADRRARRLHLTESVRPLLDQMKIIGNEVIATALEGISEKESEMLIDLLSRIRSNMTTRGFESGCGEAAKDAATKLSEKALL</sequence>
<comment type="caution">
    <text evidence="5">The sequence shown here is derived from an EMBL/GenBank/DDBJ whole genome shotgun (WGS) entry which is preliminary data.</text>
</comment>
<evidence type="ECO:0000259" key="4">
    <source>
        <dbReference type="PROSITE" id="PS50995"/>
    </source>
</evidence>
<accession>A0ABV2R0J6</accession>
<dbReference type="InterPro" id="IPR036388">
    <property type="entry name" value="WH-like_DNA-bd_sf"/>
</dbReference>
<evidence type="ECO:0000256" key="1">
    <source>
        <dbReference type="ARBA" id="ARBA00023015"/>
    </source>
</evidence>
<reference evidence="5 6" key="1">
    <citation type="submission" date="2024-06" db="EMBL/GenBank/DDBJ databases">
        <title>Sorghum-associated microbial communities from plants grown in Nebraska, USA.</title>
        <authorList>
            <person name="Schachtman D."/>
        </authorList>
    </citation>
    <scope>NUCLEOTIDE SEQUENCE [LARGE SCALE GENOMIC DNA]</scope>
    <source>
        <strain evidence="5 6">3207</strain>
    </source>
</reference>
<evidence type="ECO:0000313" key="6">
    <source>
        <dbReference type="Proteomes" id="UP001549321"/>
    </source>
</evidence>
<keyword evidence="2" id="KW-0238">DNA-binding</keyword>
<evidence type="ECO:0000313" key="5">
    <source>
        <dbReference type="EMBL" id="MET4634673.1"/>
    </source>
</evidence>